<keyword evidence="1" id="KW-0732">Signal</keyword>
<reference evidence="2" key="1">
    <citation type="submission" date="2023-10" db="EMBL/GenBank/DDBJ databases">
        <authorList>
            <person name="Chen Y."/>
            <person name="Shah S."/>
            <person name="Dougan E. K."/>
            <person name="Thang M."/>
            <person name="Chan C."/>
        </authorList>
    </citation>
    <scope>NUCLEOTIDE SEQUENCE [LARGE SCALE GENOMIC DNA]</scope>
</reference>
<feature type="chain" id="PRO_5045273424" evidence="1">
    <location>
        <begin position="18"/>
        <end position="478"/>
    </location>
</feature>
<evidence type="ECO:0000256" key="1">
    <source>
        <dbReference type="SAM" id="SignalP"/>
    </source>
</evidence>
<dbReference type="EMBL" id="CAUYUJ010018204">
    <property type="protein sequence ID" value="CAK0881579.1"/>
    <property type="molecule type" value="Genomic_DNA"/>
</dbReference>
<accession>A0ABN9W8G0</accession>
<gene>
    <name evidence="2" type="ORF">PCOR1329_LOCUS64384</name>
</gene>
<name>A0ABN9W8G0_9DINO</name>
<comment type="caution">
    <text evidence="2">The sequence shown here is derived from an EMBL/GenBank/DDBJ whole genome shotgun (WGS) entry which is preliminary data.</text>
</comment>
<evidence type="ECO:0000313" key="3">
    <source>
        <dbReference type="Proteomes" id="UP001189429"/>
    </source>
</evidence>
<evidence type="ECO:0000313" key="2">
    <source>
        <dbReference type="EMBL" id="CAK0881579.1"/>
    </source>
</evidence>
<keyword evidence="3" id="KW-1185">Reference proteome</keyword>
<proteinExistence type="predicted"/>
<feature type="signal peptide" evidence="1">
    <location>
        <begin position="1"/>
        <end position="17"/>
    </location>
</feature>
<feature type="non-terminal residue" evidence="2">
    <location>
        <position position="478"/>
    </location>
</feature>
<dbReference type="Proteomes" id="UP001189429">
    <property type="component" value="Unassembled WGS sequence"/>
</dbReference>
<protein>
    <submittedName>
        <fullName evidence="2">Uncharacterized protein</fullName>
    </submittedName>
</protein>
<organism evidence="2 3">
    <name type="scientific">Prorocentrum cordatum</name>
    <dbReference type="NCBI Taxonomy" id="2364126"/>
    <lineage>
        <taxon>Eukaryota</taxon>
        <taxon>Sar</taxon>
        <taxon>Alveolata</taxon>
        <taxon>Dinophyceae</taxon>
        <taxon>Prorocentrales</taxon>
        <taxon>Prorocentraceae</taxon>
        <taxon>Prorocentrum</taxon>
    </lineage>
</organism>
<sequence length="478" mass="50342">MILISTLQRAFLGHASATLPVPCQRVDTTRVAKAIGSPSMLHGVDIVGASSTNLHSVRVAVLCAALPPGASRNVDVAFAVLDAGCGDWQVAVVRRGWPCGRCYRHGVAPRLDLFLSAAILDDAGKTVGFLLMPPAMASAAVHRSADRWRTKRVISMIPPIAASTLELPTDAGADSFTAFARRPLARLLKGQGRPHSTVPQCSAPCRSMLLSAATGGQWPQVRLARLRNADVVDLTCQLCGEAPGTLLHRRCCAASLPPEGWPEPPSARSDLLSALPEARGTLLRTRGLLALRLPRPVAQQELAARWFPAPPDETRRPVLVHGWVDEHPHGLAILTTAAASTLQATQPTRMLAQLWSRVSALLDGDTSELLVAGRLTWMPAHGSVASIGTARRSDGHVVTAVDWRANHLADAAANAAAGCPPECAAGAQLFGQAECLVAHEGAVLGAVTHAANNHVRELVGPGGAVRRVTVRDAAAMRS</sequence>